<dbReference type="Proteomes" id="UP000775872">
    <property type="component" value="Unassembled WGS sequence"/>
</dbReference>
<accession>A0A9P0EJ17</accession>
<proteinExistence type="predicted"/>
<gene>
    <name evidence="1" type="ORF">CSOL1703_00001481</name>
</gene>
<reference evidence="1 2" key="2">
    <citation type="submission" date="2021-10" db="EMBL/GenBank/DDBJ databases">
        <authorList>
            <person name="Piombo E."/>
        </authorList>
    </citation>
    <scope>NUCLEOTIDE SEQUENCE [LARGE SCALE GENOMIC DNA]</scope>
</reference>
<comment type="caution">
    <text evidence="1">The sequence shown here is derived from an EMBL/GenBank/DDBJ whole genome shotgun (WGS) entry which is preliminary data.</text>
</comment>
<protein>
    <submittedName>
        <fullName evidence="1">Uncharacterized protein</fullName>
    </submittedName>
</protein>
<name>A0A9P0EJ17_9HYPO</name>
<keyword evidence="2" id="KW-1185">Reference proteome</keyword>
<evidence type="ECO:0000313" key="1">
    <source>
        <dbReference type="EMBL" id="CAH0049523.1"/>
    </source>
</evidence>
<dbReference type="AlphaFoldDB" id="A0A9P0EJ17"/>
<reference evidence="2" key="1">
    <citation type="submission" date="2019-06" db="EMBL/GenBank/DDBJ databases">
        <authorList>
            <person name="Broberg M."/>
        </authorList>
    </citation>
    <scope>NUCLEOTIDE SEQUENCE [LARGE SCALE GENOMIC DNA]</scope>
</reference>
<sequence>MDRVLGVTGLDINGQEGGTVGFTRGGGVDRMAAQLGRGGRLDAQLAVLAIAAPMGCLQARVVDKRPGSVPLEVRLKLLPLIPEAPCRIRAACADFALVLFVLGEEAVTVAALLGEKAVPALSTRGRPAGERLLNHGLSLELLVLADPSNVERRPLLDGEVKLGGGIGGEGHLGDLSVLSALKVPYDEVDGEAQESCSGNCDEYDETD</sequence>
<dbReference type="EMBL" id="CABFOC020000035">
    <property type="protein sequence ID" value="CAH0049523.1"/>
    <property type="molecule type" value="Genomic_DNA"/>
</dbReference>
<evidence type="ECO:0000313" key="2">
    <source>
        <dbReference type="Proteomes" id="UP000775872"/>
    </source>
</evidence>
<organism evidence="1 2">
    <name type="scientific">Clonostachys solani</name>
    <dbReference type="NCBI Taxonomy" id="160281"/>
    <lineage>
        <taxon>Eukaryota</taxon>
        <taxon>Fungi</taxon>
        <taxon>Dikarya</taxon>
        <taxon>Ascomycota</taxon>
        <taxon>Pezizomycotina</taxon>
        <taxon>Sordariomycetes</taxon>
        <taxon>Hypocreomycetidae</taxon>
        <taxon>Hypocreales</taxon>
        <taxon>Bionectriaceae</taxon>
        <taxon>Clonostachys</taxon>
    </lineage>
</organism>